<comment type="caution">
    <text evidence="5">The sequence shown here is derived from an EMBL/GenBank/DDBJ whole genome shotgun (WGS) entry which is preliminary data.</text>
</comment>
<name>A0A420XQV9_9ACTN</name>
<dbReference type="AlphaFoldDB" id="A0A420XQV9"/>
<dbReference type="PANTHER" id="PTHR31302:SF31">
    <property type="entry name" value="PHOSPHODIESTERASE YAEI"/>
    <property type="match status" value="1"/>
</dbReference>
<dbReference type="Gene3D" id="3.60.21.10">
    <property type="match status" value="1"/>
</dbReference>
<keyword evidence="6" id="KW-1185">Reference proteome</keyword>
<dbReference type="InterPro" id="IPR029052">
    <property type="entry name" value="Metallo-depent_PP-like"/>
</dbReference>
<dbReference type="Proteomes" id="UP000281955">
    <property type="component" value="Unassembled WGS sequence"/>
</dbReference>
<dbReference type="GO" id="GO:0046872">
    <property type="term" value="F:metal ion binding"/>
    <property type="evidence" value="ECO:0007669"/>
    <property type="project" value="UniProtKB-KW"/>
</dbReference>
<dbReference type="GO" id="GO:0016020">
    <property type="term" value="C:membrane"/>
    <property type="evidence" value="ECO:0007669"/>
    <property type="project" value="GOC"/>
</dbReference>
<dbReference type="PANTHER" id="PTHR31302">
    <property type="entry name" value="TRANSMEMBRANE PROTEIN WITH METALLOPHOSPHOESTERASE DOMAIN-RELATED"/>
    <property type="match status" value="1"/>
</dbReference>
<keyword evidence="1" id="KW-0479">Metal-binding</keyword>
<dbReference type="GO" id="GO:0009245">
    <property type="term" value="P:lipid A biosynthetic process"/>
    <property type="evidence" value="ECO:0007669"/>
    <property type="project" value="TreeGrafter"/>
</dbReference>
<feature type="domain" description="Calcineurin-like phosphoesterase" evidence="4">
    <location>
        <begin position="236"/>
        <end position="401"/>
    </location>
</feature>
<sequence length="483" mass="50231">MRLLRTLLVRLRRHRLARAALVLAVSCAGIALGLALFGSVRAPVGPVQARLSATAGLSGGVSVRVPPLGSIALRTHRGPLHVTAEVRRLDPQAARQLVDDPTLLTALPQRLTHDVRRALLRLALTAGAASLGGAAVLGLVVYRSWRRALLCAGVAAGLLGASVGVAAATLRRDALSEPTYSGLLANAPGVIGSAEDIAGNLSAYGSELSKLVGNVSRLYAATSTLPLLPEGGDTTKVLLVSDIHLNPSAWPVIRSTVEQYKIDLVVDAGDLTDHGSSLEDAFAAPIGTLGVPYVYVKGNHDSRSTTAAVDREPGTTVLRGQPVEVEGIRFLGGPDPRFTPDQTTREPSQVEQEAVEAAGDGLAETARSSPQPVDVAVVHDPVEGARLDGAVPLVLSGHTHKRAVTELEGGTTMFTQGSTGGAGLRGLEGESPTPVELSVLYLDRTTHRLAAYDDITLGGLGLATATVERHVVPVQEPAPEARK</sequence>
<evidence type="ECO:0000256" key="3">
    <source>
        <dbReference type="SAM" id="Phobius"/>
    </source>
</evidence>
<protein>
    <submittedName>
        <fullName evidence="5">Icc-related predicted phosphoesterase</fullName>
    </submittedName>
</protein>
<evidence type="ECO:0000256" key="1">
    <source>
        <dbReference type="ARBA" id="ARBA00022723"/>
    </source>
</evidence>
<keyword evidence="3" id="KW-1133">Transmembrane helix</keyword>
<dbReference type="EMBL" id="RBWV01000011">
    <property type="protein sequence ID" value="RKS75614.1"/>
    <property type="molecule type" value="Genomic_DNA"/>
</dbReference>
<dbReference type="Pfam" id="PF00149">
    <property type="entry name" value="Metallophos"/>
    <property type="match status" value="1"/>
</dbReference>
<dbReference type="RefSeq" id="WP_147431934.1">
    <property type="nucleotide sequence ID" value="NZ_RBWV01000011.1"/>
</dbReference>
<dbReference type="InterPro" id="IPR051158">
    <property type="entry name" value="Metallophosphoesterase_sf"/>
</dbReference>
<evidence type="ECO:0000313" key="5">
    <source>
        <dbReference type="EMBL" id="RKS75614.1"/>
    </source>
</evidence>
<gene>
    <name evidence="5" type="ORF">CLV35_2088</name>
</gene>
<feature type="transmembrane region" description="Helical" evidence="3">
    <location>
        <begin position="149"/>
        <end position="170"/>
    </location>
</feature>
<evidence type="ECO:0000313" key="6">
    <source>
        <dbReference type="Proteomes" id="UP000281955"/>
    </source>
</evidence>
<feature type="transmembrane region" description="Helical" evidence="3">
    <location>
        <begin position="118"/>
        <end position="142"/>
    </location>
</feature>
<evidence type="ECO:0000259" key="4">
    <source>
        <dbReference type="Pfam" id="PF00149"/>
    </source>
</evidence>
<organism evidence="5 6">
    <name type="scientific">Motilibacter peucedani</name>
    <dbReference type="NCBI Taxonomy" id="598650"/>
    <lineage>
        <taxon>Bacteria</taxon>
        <taxon>Bacillati</taxon>
        <taxon>Actinomycetota</taxon>
        <taxon>Actinomycetes</taxon>
        <taxon>Motilibacterales</taxon>
        <taxon>Motilibacteraceae</taxon>
        <taxon>Motilibacter</taxon>
    </lineage>
</organism>
<dbReference type="SUPFAM" id="SSF56300">
    <property type="entry name" value="Metallo-dependent phosphatases"/>
    <property type="match status" value="1"/>
</dbReference>
<keyword evidence="3" id="KW-0472">Membrane</keyword>
<reference evidence="5 6" key="1">
    <citation type="submission" date="2018-10" db="EMBL/GenBank/DDBJ databases">
        <title>Genomic Encyclopedia of Archaeal and Bacterial Type Strains, Phase II (KMG-II): from individual species to whole genera.</title>
        <authorList>
            <person name="Goeker M."/>
        </authorList>
    </citation>
    <scope>NUCLEOTIDE SEQUENCE [LARGE SCALE GENOMIC DNA]</scope>
    <source>
        <strain evidence="5 6">RP-AC37</strain>
    </source>
</reference>
<accession>A0A420XQV9</accession>
<keyword evidence="3" id="KW-0812">Transmembrane</keyword>
<dbReference type="InParanoid" id="A0A420XQV9"/>
<keyword evidence="2" id="KW-0378">Hydrolase</keyword>
<evidence type="ECO:0000256" key="2">
    <source>
        <dbReference type="ARBA" id="ARBA00022801"/>
    </source>
</evidence>
<dbReference type="InterPro" id="IPR004843">
    <property type="entry name" value="Calcineurin-like_PHP"/>
</dbReference>
<dbReference type="GO" id="GO:0008758">
    <property type="term" value="F:UDP-2,3-diacylglucosamine hydrolase activity"/>
    <property type="evidence" value="ECO:0007669"/>
    <property type="project" value="TreeGrafter"/>
</dbReference>
<dbReference type="OrthoDB" id="5241348at2"/>
<proteinExistence type="predicted"/>